<dbReference type="Gene3D" id="3.30.70.920">
    <property type="match status" value="1"/>
</dbReference>
<dbReference type="HOGENOM" id="CLU_170329_3_1_2"/>
<gene>
    <name evidence="2" type="ORF">FACI_IFERC00001G0884</name>
</gene>
<accession>S0AS74</accession>
<evidence type="ECO:0000313" key="2">
    <source>
        <dbReference type="EMBL" id="AGO60864.1"/>
    </source>
</evidence>
<sequence length="77" mass="8738">MSVAFVLIRVIPGKEHEVYDRVSKLKYVTEIHPLLGEFDILVRIDTEDMSEIGKLIIQDIRSISGVVDTKTLAEIKL</sequence>
<dbReference type="InterPro" id="IPR019887">
    <property type="entry name" value="Tscrpt_reg_AsnC/Lrp_C"/>
</dbReference>
<proteinExistence type="predicted"/>
<protein>
    <submittedName>
        <fullName evidence="2">Transcription regulator</fullName>
    </submittedName>
</protein>
<evidence type="ECO:0000313" key="3">
    <source>
        <dbReference type="Proteomes" id="UP000014660"/>
    </source>
</evidence>
<name>S0AS74_FERAC</name>
<feature type="domain" description="Transcription regulator AsnC/Lrp ligand binding" evidence="1">
    <location>
        <begin position="6"/>
        <end position="72"/>
    </location>
</feature>
<dbReference type="RefSeq" id="WP_009886918.1">
    <property type="nucleotide sequence ID" value="NC_021592.1"/>
</dbReference>
<organism evidence="2 3">
    <name type="scientific">Ferroplasma acidarmanus Fer1</name>
    <dbReference type="NCBI Taxonomy" id="333146"/>
    <lineage>
        <taxon>Archaea</taxon>
        <taxon>Methanobacteriati</taxon>
        <taxon>Thermoplasmatota</taxon>
        <taxon>Thermoplasmata</taxon>
        <taxon>Thermoplasmatales</taxon>
        <taxon>Ferroplasmaceae</taxon>
        <taxon>Ferroplasma</taxon>
    </lineage>
</organism>
<dbReference type="EMBL" id="CP004145">
    <property type="protein sequence ID" value="AGO60864.1"/>
    <property type="molecule type" value="Genomic_DNA"/>
</dbReference>
<dbReference type="GeneID" id="16025049"/>
<dbReference type="InterPro" id="IPR011008">
    <property type="entry name" value="Dimeric_a/b-barrel"/>
</dbReference>
<dbReference type="KEGG" id="fac:FACI_IFERC01G0884"/>
<reference evidence="2 3" key="1">
    <citation type="journal article" date="2007" name="Proc. Natl. Acad. Sci. U.S.A.">
        <title>Genome dynamics in a natural archaeal population.</title>
        <authorList>
            <person name="Allen E.E."/>
            <person name="Tyson G.W."/>
            <person name="Whitaker R.J."/>
            <person name="Detter J.C."/>
            <person name="Richardson P.M."/>
            <person name="Banfield J.F."/>
        </authorList>
    </citation>
    <scope>NUCLEOTIDE SEQUENCE [LARGE SCALE GENOMIC DNA]</scope>
    <source>
        <strain evidence="3">fer1</strain>
    </source>
</reference>
<dbReference type="AlphaFoldDB" id="S0AS74"/>
<keyword evidence="3" id="KW-1185">Reference proteome</keyword>
<dbReference type="Pfam" id="PF01037">
    <property type="entry name" value="AsnC_trans_reg"/>
    <property type="match status" value="1"/>
</dbReference>
<evidence type="ECO:0000259" key="1">
    <source>
        <dbReference type="Pfam" id="PF01037"/>
    </source>
</evidence>
<dbReference type="SUPFAM" id="SSF54909">
    <property type="entry name" value="Dimeric alpha+beta barrel"/>
    <property type="match status" value="1"/>
</dbReference>
<dbReference type="Proteomes" id="UP000014660">
    <property type="component" value="Chromosome"/>
</dbReference>